<dbReference type="SUPFAM" id="SSF88659">
    <property type="entry name" value="Sigma3 and sigma4 domains of RNA polymerase sigma factors"/>
    <property type="match status" value="1"/>
</dbReference>
<evidence type="ECO:0000313" key="7">
    <source>
        <dbReference type="EMBL" id="MBR8536920.1"/>
    </source>
</evidence>
<dbReference type="AlphaFoldDB" id="A0A941F773"/>
<dbReference type="RefSeq" id="WP_212191946.1">
    <property type="nucleotide sequence ID" value="NZ_JAGTAR010000024.1"/>
</dbReference>
<evidence type="ECO:0000256" key="2">
    <source>
        <dbReference type="ARBA" id="ARBA00023015"/>
    </source>
</evidence>
<dbReference type="PANTHER" id="PTHR43133:SF46">
    <property type="entry name" value="RNA POLYMERASE SIGMA-70 FACTOR ECF SUBFAMILY"/>
    <property type="match status" value="1"/>
</dbReference>
<feature type="domain" description="RNA polymerase sigma-70 region 2" evidence="5">
    <location>
        <begin position="41"/>
        <end position="92"/>
    </location>
</feature>
<dbReference type="Gene3D" id="1.10.1740.10">
    <property type="match status" value="1"/>
</dbReference>
<dbReference type="InterPro" id="IPR014284">
    <property type="entry name" value="RNA_pol_sigma-70_dom"/>
</dbReference>
<dbReference type="GO" id="GO:0006352">
    <property type="term" value="P:DNA-templated transcription initiation"/>
    <property type="evidence" value="ECO:0007669"/>
    <property type="project" value="InterPro"/>
</dbReference>
<dbReference type="InterPro" id="IPR036388">
    <property type="entry name" value="WH-like_DNA-bd_sf"/>
</dbReference>
<dbReference type="SUPFAM" id="SSF88946">
    <property type="entry name" value="Sigma2 domain of RNA polymerase sigma factors"/>
    <property type="match status" value="1"/>
</dbReference>
<protein>
    <submittedName>
        <fullName evidence="7">RNA polymerase sigma-70 factor</fullName>
    </submittedName>
</protein>
<evidence type="ECO:0000313" key="8">
    <source>
        <dbReference type="Proteomes" id="UP000679220"/>
    </source>
</evidence>
<dbReference type="Proteomes" id="UP000679220">
    <property type="component" value="Unassembled WGS sequence"/>
</dbReference>
<dbReference type="GO" id="GO:0016987">
    <property type="term" value="F:sigma factor activity"/>
    <property type="evidence" value="ECO:0007669"/>
    <property type="project" value="UniProtKB-KW"/>
</dbReference>
<dbReference type="NCBIfam" id="TIGR02985">
    <property type="entry name" value="Sig70_bacteroi1"/>
    <property type="match status" value="1"/>
</dbReference>
<dbReference type="InterPro" id="IPR013324">
    <property type="entry name" value="RNA_pol_sigma_r3/r4-like"/>
</dbReference>
<dbReference type="NCBIfam" id="TIGR02937">
    <property type="entry name" value="sigma70-ECF"/>
    <property type="match status" value="1"/>
</dbReference>
<dbReference type="Pfam" id="PF04542">
    <property type="entry name" value="Sigma70_r2"/>
    <property type="match status" value="1"/>
</dbReference>
<evidence type="ECO:0000259" key="5">
    <source>
        <dbReference type="Pfam" id="PF04542"/>
    </source>
</evidence>
<feature type="domain" description="RNA polymerase sigma factor 70 region 4 type 2" evidence="6">
    <location>
        <begin position="124"/>
        <end position="174"/>
    </location>
</feature>
<dbReference type="Pfam" id="PF08281">
    <property type="entry name" value="Sigma70_r4_2"/>
    <property type="match status" value="1"/>
</dbReference>
<dbReference type="EMBL" id="JAGTAR010000024">
    <property type="protein sequence ID" value="MBR8536920.1"/>
    <property type="molecule type" value="Genomic_DNA"/>
</dbReference>
<comment type="caution">
    <text evidence="7">The sequence shown here is derived from an EMBL/GenBank/DDBJ whole genome shotgun (WGS) entry which is preliminary data.</text>
</comment>
<dbReference type="InterPro" id="IPR007627">
    <property type="entry name" value="RNA_pol_sigma70_r2"/>
</dbReference>
<reference evidence="7" key="2">
    <citation type="submission" date="2021-04" db="EMBL/GenBank/DDBJ databases">
        <authorList>
            <person name="Zhang T."/>
            <person name="Zhang Y."/>
            <person name="Lu D."/>
            <person name="Zuo D."/>
            <person name="Du Z."/>
        </authorList>
    </citation>
    <scope>NUCLEOTIDE SEQUENCE</scope>
    <source>
        <strain evidence="7">JR1</strain>
    </source>
</reference>
<keyword evidence="3" id="KW-0731">Sigma factor</keyword>
<evidence type="ECO:0000256" key="4">
    <source>
        <dbReference type="ARBA" id="ARBA00023163"/>
    </source>
</evidence>
<keyword evidence="4" id="KW-0804">Transcription</keyword>
<dbReference type="InterPro" id="IPR039425">
    <property type="entry name" value="RNA_pol_sigma-70-like"/>
</dbReference>
<evidence type="ECO:0000259" key="6">
    <source>
        <dbReference type="Pfam" id="PF08281"/>
    </source>
</evidence>
<proteinExistence type="inferred from homology"/>
<dbReference type="InterPro" id="IPR014327">
    <property type="entry name" value="RNA_pol_sigma70_bacteroid"/>
</dbReference>
<reference evidence="7" key="1">
    <citation type="journal article" date="2018" name="Int. J. Syst. Evol. Microbiol.">
        <title>Carboxylicivirga sediminis sp. nov., isolated from coastal sediment.</title>
        <authorList>
            <person name="Wang F.Q."/>
            <person name="Ren L.H."/>
            <person name="Zou R.J."/>
            <person name="Sun Y.Z."/>
            <person name="Liu X.J."/>
            <person name="Jiang F."/>
            <person name="Liu L.J."/>
        </authorList>
    </citation>
    <scope>NUCLEOTIDE SEQUENCE</scope>
    <source>
        <strain evidence="7">JR1</strain>
    </source>
</reference>
<keyword evidence="2" id="KW-0805">Transcription regulation</keyword>
<organism evidence="7 8">
    <name type="scientific">Carboxylicivirga sediminis</name>
    <dbReference type="NCBI Taxonomy" id="2006564"/>
    <lineage>
        <taxon>Bacteria</taxon>
        <taxon>Pseudomonadati</taxon>
        <taxon>Bacteroidota</taxon>
        <taxon>Bacteroidia</taxon>
        <taxon>Marinilabiliales</taxon>
        <taxon>Marinilabiliaceae</taxon>
        <taxon>Carboxylicivirga</taxon>
    </lineage>
</organism>
<dbReference type="Gene3D" id="1.10.10.10">
    <property type="entry name" value="Winged helix-like DNA-binding domain superfamily/Winged helix DNA-binding domain"/>
    <property type="match status" value="1"/>
</dbReference>
<dbReference type="GO" id="GO:0003677">
    <property type="term" value="F:DNA binding"/>
    <property type="evidence" value="ECO:0007669"/>
    <property type="project" value="InterPro"/>
</dbReference>
<dbReference type="PANTHER" id="PTHR43133">
    <property type="entry name" value="RNA POLYMERASE ECF-TYPE SIGMA FACTO"/>
    <property type="match status" value="1"/>
</dbReference>
<accession>A0A941F773</accession>
<name>A0A941F773_9BACT</name>
<evidence type="ECO:0000256" key="1">
    <source>
        <dbReference type="ARBA" id="ARBA00010641"/>
    </source>
</evidence>
<comment type="similarity">
    <text evidence="1">Belongs to the sigma-70 factor family. ECF subfamily.</text>
</comment>
<evidence type="ECO:0000256" key="3">
    <source>
        <dbReference type="ARBA" id="ARBA00023082"/>
    </source>
</evidence>
<keyword evidence="8" id="KW-1185">Reference proteome</keyword>
<sequence length="193" mass="22678">MENFGKQSDDLLIRQILDDSQYAFNQLFDKYYDYAFDVTSLYCNFQDAEEVISDVFAKLWTNRQTLEGISNFKSYLFISLKNQCLNYLRKKKIDTLSIENSFNQIANRENDPHFQIEIDELTAKVEDVIAELPPKCKEAFLLVREEGLKYKEAAKKLFISENTLDVHLKKATKRILEVIKNYGLKLLILFLHL</sequence>
<gene>
    <name evidence="7" type="ORF">KDU71_15210</name>
</gene>
<dbReference type="InterPro" id="IPR013325">
    <property type="entry name" value="RNA_pol_sigma_r2"/>
</dbReference>
<dbReference type="InterPro" id="IPR013249">
    <property type="entry name" value="RNA_pol_sigma70_r4_t2"/>
</dbReference>